<proteinExistence type="predicted"/>
<gene>
    <name evidence="2" type="ORF">DXN05_20010</name>
</gene>
<dbReference type="AlphaFoldDB" id="A0A3E1NF52"/>
<feature type="chain" id="PRO_5017665332" evidence="1">
    <location>
        <begin position="22"/>
        <end position="485"/>
    </location>
</feature>
<evidence type="ECO:0000256" key="1">
    <source>
        <dbReference type="SAM" id="SignalP"/>
    </source>
</evidence>
<dbReference type="PROSITE" id="PS51257">
    <property type="entry name" value="PROKAR_LIPOPROTEIN"/>
    <property type="match status" value="1"/>
</dbReference>
<dbReference type="RefSeq" id="WP_116849061.1">
    <property type="nucleotide sequence ID" value="NZ_QTJU01000009.1"/>
</dbReference>
<dbReference type="InterPro" id="IPR041662">
    <property type="entry name" value="SusD-like_2"/>
</dbReference>
<accession>A0A3E1NF52</accession>
<comment type="caution">
    <text evidence="2">The sequence shown here is derived from an EMBL/GenBank/DDBJ whole genome shotgun (WGS) entry which is preliminary data.</text>
</comment>
<dbReference type="SUPFAM" id="SSF48452">
    <property type="entry name" value="TPR-like"/>
    <property type="match status" value="1"/>
</dbReference>
<keyword evidence="1" id="KW-0732">Signal</keyword>
<organism evidence="2 3">
    <name type="scientific">Deminuibacter soli</name>
    <dbReference type="NCBI Taxonomy" id="2291815"/>
    <lineage>
        <taxon>Bacteria</taxon>
        <taxon>Pseudomonadati</taxon>
        <taxon>Bacteroidota</taxon>
        <taxon>Chitinophagia</taxon>
        <taxon>Chitinophagales</taxon>
        <taxon>Chitinophagaceae</taxon>
        <taxon>Deminuibacter</taxon>
    </lineage>
</organism>
<dbReference type="InterPro" id="IPR011990">
    <property type="entry name" value="TPR-like_helical_dom_sf"/>
</dbReference>
<dbReference type="Proteomes" id="UP000261284">
    <property type="component" value="Unassembled WGS sequence"/>
</dbReference>
<dbReference type="OrthoDB" id="725917at2"/>
<evidence type="ECO:0000313" key="2">
    <source>
        <dbReference type="EMBL" id="RFM26507.1"/>
    </source>
</evidence>
<keyword evidence="3" id="KW-1185">Reference proteome</keyword>
<dbReference type="Pfam" id="PF12771">
    <property type="entry name" value="SusD-like_2"/>
    <property type="match status" value="1"/>
</dbReference>
<reference evidence="2 3" key="1">
    <citation type="submission" date="2018-08" db="EMBL/GenBank/DDBJ databases">
        <title>Chitinophagaceae sp. K23C18032701, a novel bacterium isolated from forest soil.</title>
        <authorList>
            <person name="Wang C."/>
        </authorList>
    </citation>
    <scope>NUCLEOTIDE SEQUENCE [LARGE SCALE GENOMIC DNA]</scope>
    <source>
        <strain evidence="2 3">K23C18032701</strain>
    </source>
</reference>
<protein>
    <submittedName>
        <fullName evidence="2">SusD/RagB family nutrient-binding outer membrane lipoprotein</fullName>
    </submittedName>
</protein>
<dbReference type="Gene3D" id="1.25.40.390">
    <property type="match status" value="1"/>
</dbReference>
<feature type="signal peptide" evidence="1">
    <location>
        <begin position="1"/>
        <end position="21"/>
    </location>
</feature>
<dbReference type="EMBL" id="QTJU01000009">
    <property type="protein sequence ID" value="RFM26507.1"/>
    <property type="molecule type" value="Genomic_DNA"/>
</dbReference>
<sequence>MKQQLLKITAGCILLAGMLQACTKGFTGLNTDPTKPSTAPPDALITGAEKAASDVLYNNFVNGKIGMLYSQYWSQTQKESDSQYKLDEACNNTLWGLYSGALSNLQEVVRLSSVNAAAVSPNEAAIANILSVWLYQTLADVYGNVPYHDALTGLNNFTPHYDSAQAIYDSLVQKLDAQVAVFDTTKSTFKTGELIYQGNLTKWRKLANSLKLRIGIRMADAAPEKSKQVVEAAAAAGVLQPGDDALFPYLATTPDQFPFNEQSGTGIPNDYVMCKTLVDFMTSLKDPRLPVYARPTKGDGSYQGKPYGLGLPFGNDFTVYSYPGTRVYAPDFPGIVCTYSEVEFALAEAAARGYAVSGTAEGHYQNAIAANMKFWGIADTAAQAYITTVPYDAANWRNSIGTQKWLALYMQGIQSWIERVRLNFKKTDGSDLFTAPNSLDPTVQLVPYRLTYPISEGNVNSTNYHQAGEAIGGDTKGTKLWWNRN</sequence>
<evidence type="ECO:0000313" key="3">
    <source>
        <dbReference type="Proteomes" id="UP000261284"/>
    </source>
</evidence>
<name>A0A3E1NF52_9BACT</name>
<keyword evidence="2" id="KW-0449">Lipoprotein</keyword>